<keyword evidence="5" id="KW-1185">Reference proteome</keyword>
<protein>
    <recommendedName>
        <fullName evidence="3">NmrA-like domain-containing protein</fullName>
    </recommendedName>
</protein>
<evidence type="ECO:0000313" key="5">
    <source>
        <dbReference type="Proteomes" id="UP001369815"/>
    </source>
</evidence>
<dbReference type="PANTHER" id="PTHR47706:SF1">
    <property type="entry name" value="CIPA-LIKE, PUTATIVE (AFU_ORTHOLOGUE AFUA_1G12460)-RELATED"/>
    <property type="match status" value="1"/>
</dbReference>
<dbReference type="InterPro" id="IPR051609">
    <property type="entry name" value="NmrA/Isoflavone_reductase-like"/>
</dbReference>
<evidence type="ECO:0000256" key="1">
    <source>
        <dbReference type="ARBA" id="ARBA00022857"/>
    </source>
</evidence>
<proteinExistence type="predicted"/>
<accession>A0AAX6MLG3</accession>
<dbReference type="AlphaFoldDB" id="A0AAX6MLG3"/>
<sequence>MTTITKVAIAGAKGDLGGPVFEQLLNAGFQVTVLTRKGSNHTWPSNVTVKEIDYNSIDSLTEALQGQDAVVSTITTESISAQNNLIDAAVKAGVKRFIPSEFGSDTFNEKAAKLPCYTPKIQIQEALKKAAAESSLTWTVVMNGAFLDWCIRVGFFADVKNRTIELPDGGNNLTSSTSLPTVGKAVVGVLRNFEQTKNRPVYVQETAISLKQIEDIFKKHLGPEGWKENITSLDEILEKALEENKKAFSLNVFLSTLKVAIWGKEYGGHFQKLDNELLGIKQLSPAEVEAIIVKNIPK</sequence>
<dbReference type="SUPFAM" id="SSF51735">
    <property type="entry name" value="NAD(P)-binding Rossmann-fold domains"/>
    <property type="match status" value="1"/>
</dbReference>
<dbReference type="Proteomes" id="UP001369815">
    <property type="component" value="Unassembled WGS sequence"/>
</dbReference>
<name>A0AAX6MLG3_9PEZI</name>
<dbReference type="Gene3D" id="3.40.50.720">
    <property type="entry name" value="NAD(P)-binding Rossmann-like Domain"/>
    <property type="match status" value="1"/>
</dbReference>
<dbReference type="InterPro" id="IPR045312">
    <property type="entry name" value="PCBER-like"/>
</dbReference>
<evidence type="ECO:0000259" key="3">
    <source>
        <dbReference type="Pfam" id="PF05368"/>
    </source>
</evidence>
<organism evidence="4 5">
    <name type="scientific">Daldinia eschscholtzii</name>
    <dbReference type="NCBI Taxonomy" id="292717"/>
    <lineage>
        <taxon>Eukaryota</taxon>
        <taxon>Fungi</taxon>
        <taxon>Dikarya</taxon>
        <taxon>Ascomycota</taxon>
        <taxon>Pezizomycotina</taxon>
        <taxon>Sordariomycetes</taxon>
        <taxon>Xylariomycetidae</taxon>
        <taxon>Xylariales</taxon>
        <taxon>Hypoxylaceae</taxon>
        <taxon>Daldinia</taxon>
    </lineage>
</organism>
<reference evidence="4 5" key="1">
    <citation type="journal article" date="2024" name="Front Chem Biol">
        <title>Unveiling the potential of Daldinia eschscholtzii MFLUCC 19-0629 through bioactivity and bioinformatics studies for enhanced sustainable agriculture production.</title>
        <authorList>
            <person name="Brooks S."/>
            <person name="Weaver J.A."/>
            <person name="Klomchit A."/>
            <person name="Alharthi S.A."/>
            <person name="Onlamun T."/>
            <person name="Nurani R."/>
            <person name="Vong T.K."/>
            <person name="Alberti F."/>
            <person name="Greco C."/>
        </authorList>
    </citation>
    <scope>NUCLEOTIDE SEQUENCE [LARGE SCALE GENOMIC DNA]</scope>
    <source>
        <strain evidence="4">MFLUCC 19-0629</strain>
    </source>
</reference>
<dbReference type="Pfam" id="PF05368">
    <property type="entry name" value="NmrA"/>
    <property type="match status" value="1"/>
</dbReference>
<dbReference type="GO" id="GO:0016491">
    <property type="term" value="F:oxidoreductase activity"/>
    <property type="evidence" value="ECO:0007669"/>
    <property type="project" value="UniProtKB-KW"/>
</dbReference>
<gene>
    <name evidence="4" type="ORF">Daesc_005618</name>
</gene>
<dbReference type="InterPro" id="IPR036291">
    <property type="entry name" value="NAD(P)-bd_dom_sf"/>
</dbReference>
<keyword evidence="1" id="KW-0521">NADP</keyword>
<dbReference type="CDD" id="cd05259">
    <property type="entry name" value="PCBER_SDR_a"/>
    <property type="match status" value="1"/>
</dbReference>
<comment type="caution">
    <text evidence="4">The sequence shown here is derived from an EMBL/GenBank/DDBJ whole genome shotgun (WGS) entry which is preliminary data.</text>
</comment>
<dbReference type="InterPro" id="IPR008030">
    <property type="entry name" value="NmrA-like"/>
</dbReference>
<evidence type="ECO:0000313" key="4">
    <source>
        <dbReference type="EMBL" id="KAK6953316.1"/>
    </source>
</evidence>
<evidence type="ECO:0000256" key="2">
    <source>
        <dbReference type="ARBA" id="ARBA00023002"/>
    </source>
</evidence>
<keyword evidence="2" id="KW-0560">Oxidoreductase</keyword>
<dbReference type="PANTHER" id="PTHR47706">
    <property type="entry name" value="NMRA-LIKE FAMILY PROTEIN"/>
    <property type="match status" value="1"/>
</dbReference>
<dbReference type="EMBL" id="JBANMG010000005">
    <property type="protein sequence ID" value="KAK6953316.1"/>
    <property type="molecule type" value="Genomic_DNA"/>
</dbReference>
<feature type="domain" description="NmrA-like" evidence="3">
    <location>
        <begin position="6"/>
        <end position="239"/>
    </location>
</feature>